<dbReference type="RefSeq" id="WP_128489269.1">
    <property type="nucleotide sequence ID" value="NZ_JBHLXB010000009.1"/>
</dbReference>
<keyword evidence="3" id="KW-1133">Transmembrane helix</keyword>
<organism evidence="5 6">
    <name type="scientific">Falsigemmobacter intermedius</name>
    <dbReference type="NCBI Taxonomy" id="1553448"/>
    <lineage>
        <taxon>Bacteria</taxon>
        <taxon>Pseudomonadati</taxon>
        <taxon>Pseudomonadota</taxon>
        <taxon>Alphaproteobacteria</taxon>
        <taxon>Rhodobacterales</taxon>
        <taxon>Paracoccaceae</taxon>
        <taxon>Falsigemmobacter</taxon>
    </lineage>
</organism>
<dbReference type="GO" id="GO:0016780">
    <property type="term" value="F:phosphotransferase activity, for other substituted phosphate groups"/>
    <property type="evidence" value="ECO:0007669"/>
    <property type="project" value="TreeGrafter"/>
</dbReference>
<evidence type="ECO:0000313" key="5">
    <source>
        <dbReference type="EMBL" id="RWY40601.1"/>
    </source>
</evidence>
<comment type="similarity">
    <text evidence="1">Belongs to the bacterial sugar transferase family.</text>
</comment>
<dbReference type="Proteomes" id="UP000287168">
    <property type="component" value="Unassembled WGS sequence"/>
</dbReference>
<dbReference type="PANTHER" id="PTHR30576:SF0">
    <property type="entry name" value="UNDECAPRENYL-PHOSPHATE N-ACETYLGALACTOSAMINYL 1-PHOSPHATE TRANSFERASE-RELATED"/>
    <property type="match status" value="1"/>
</dbReference>
<evidence type="ECO:0000256" key="1">
    <source>
        <dbReference type="ARBA" id="ARBA00006464"/>
    </source>
</evidence>
<gene>
    <name evidence="5" type="ORF">EP867_11380</name>
</gene>
<keyword evidence="3" id="KW-0812">Transmembrane</keyword>
<feature type="domain" description="Bacterial sugar transferase" evidence="4">
    <location>
        <begin position="13"/>
        <end position="186"/>
    </location>
</feature>
<dbReference type="Pfam" id="PF02397">
    <property type="entry name" value="Bac_transf"/>
    <property type="match status" value="1"/>
</dbReference>
<reference evidence="5 6" key="1">
    <citation type="journal article" date="2015" name="Int. J. Syst. Evol. Microbiol.">
        <title>Gemmobacter intermedius sp. nov., isolated from a white stork (Ciconia ciconia).</title>
        <authorList>
            <person name="Kampfer P."/>
            <person name="Jerzak L."/>
            <person name="Wilharm G."/>
            <person name="Golke J."/>
            <person name="Busse H.J."/>
            <person name="Glaeser S.P."/>
        </authorList>
    </citation>
    <scope>NUCLEOTIDE SEQUENCE [LARGE SCALE GENOMIC DNA]</scope>
    <source>
        <strain evidence="5 6">119/4</strain>
    </source>
</reference>
<feature type="transmembrane region" description="Helical" evidence="3">
    <location>
        <begin position="20"/>
        <end position="41"/>
    </location>
</feature>
<keyword evidence="5" id="KW-0808">Transferase</keyword>
<protein>
    <submittedName>
        <fullName evidence="5">Sugar transferase</fullName>
    </submittedName>
</protein>
<evidence type="ECO:0000256" key="3">
    <source>
        <dbReference type="SAM" id="Phobius"/>
    </source>
</evidence>
<evidence type="ECO:0000259" key="4">
    <source>
        <dbReference type="Pfam" id="PF02397"/>
    </source>
</evidence>
<accession>A0A444MAU8</accession>
<dbReference type="EMBL" id="SBLC01000014">
    <property type="protein sequence ID" value="RWY40601.1"/>
    <property type="molecule type" value="Genomic_DNA"/>
</dbReference>
<keyword evidence="2" id="KW-0270">Exopolysaccharide synthesis</keyword>
<dbReference type="OrthoDB" id="9808602at2"/>
<dbReference type="InterPro" id="IPR003362">
    <property type="entry name" value="Bact_transf"/>
</dbReference>
<name>A0A444MAU8_9RHOB</name>
<comment type="caution">
    <text evidence="5">The sequence shown here is derived from an EMBL/GenBank/DDBJ whole genome shotgun (WGS) entry which is preliminary data.</text>
</comment>
<keyword evidence="6" id="KW-1185">Reference proteome</keyword>
<evidence type="ECO:0000313" key="6">
    <source>
        <dbReference type="Proteomes" id="UP000287168"/>
    </source>
</evidence>
<evidence type="ECO:0000256" key="2">
    <source>
        <dbReference type="ARBA" id="ARBA00023169"/>
    </source>
</evidence>
<proteinExistence type="inferred from homology"/>
<dbReference type="PANTHER" id="PTHR30576">
    <property type="entry name" value="COLANIC BIOSYNTHESIS UDP-GLUCOSE LIPID CARRIER TRANSFERASE"/>
    <property type="match status" value="1"/>
</dbReference>
<keyword evidence="3" id="KW-0472">Membrane</keyword>
<sequence>MQLSALLYQRVLRRVFDLLLLVPALPILLPLIFLLAVMIRIDSPGPAFLRLTRRGRDGVPFRQFRFRCVWMDAPMRAFRATAVTPDDPRLTRIGAFALRTRLNTLPMIFNVLAGSMSLVGPRALPPRVDGIEPEVLRLVSQLRPGIFTPDGADQGGVDERARNSAGLVWLRRAGPLRDLRIVLRGVTGI</sequence>
<dbReference type="GO" id="GO:0000271">
    <property type="term" value="P:polysaccharide biosynthetic process"/>
    <property type="evidence" value="ECO:0007669"/>
    <property type="project" value="UniProtKB-KW"/>
</dbReference>
<dbReference type="AlphaFoldDB" id="A0A444MAU8"/>